<evidence type="ECO:0000259" key="2">
    <source>
        <dbReference type="PROSITE" id="PS50909"/>
    </source>
</evidence>
<feature type="region of interest" description="Disordered" evidence="1">
    <location>
        <begin position="302"/>
        <end position="330"/>
    </location>
</feature>
<dbReference type="InterPro" id="IPR004152">
    <property type="entry name" value="GAT_dom"/>
</dbReference>
<name>A0A0G4F2C1_9ALVE</name>
<feature type="region of interest" description="Disordered" evidence="1">
    <location>
        <begin position="988"/>
        <end position="1043"/>
    </location>
</feature>
<dbReference type="PROSITE" id="PS50909">
    <property type="entry name" value="GAT"/>
    <property type="match status" value="1"/>
</dbReference>
<dbReference type="EMBL" id="CDMZ01000061">
    <property type="protein sequence ID" value="CEM05693.1"/>
    <property type="molecule type" value="Genomic_DNA"/>
</dbReference>
<accession>A0A0G4F2C1</accession>
<feature type="compositionally biased region" description="Basic and acidic residues" evidence="1">
    <location>
        <begin position="304"/>
        <end position="318"/>
    </location>
</feature>
<feature type="region of interest" description="Disordered" evidence="1">
    <location>
        <begin position="725"/>
        <end position="744"/>
    </location>
</feature>
<dbReference type="GO" id="GO:0043130">
    <property type="term" value="F:ubiquitin binding"/>
    <property type="evidence" value="ECO:0007669"/>
    <property type="project" value="InterPro"/>
</dbReference>
<evidence type="ECO:0000256" key="1">
    <source>
        <dbReference type="SAM" id="MobiDB-lite"/>
    </source>
</evidence>
<reference evidence="3" key="1">
    <citation type="submission" date="2014-11" db="EMBL/GenBank/DDBJ databases">
        <authorList>
            <person name="Otto D Thomas"/>
            <person name="Naeem Raeece"/>
        </authorList>
    </citation>
    <scope>NUCLEOTIDE SEQUENCE</scope>
</reference>
<dbReference type="GO" id="GO:0035091">
    <property type="term" value="F:phosphatidylinositol binding"/>
    <property type="evidence" value="ECO:0007669"/>
    <property type="project" value="InterPro"/>
</dbReference>
<evidence type="ECO:0000313" key="3">
    <source>
        <dbReference type="EMBL" id="CEM05693.1"/>
    </source>
</evidence>
<feature type="compositionally biased region" description="Basic and acidic residues" evidence="1">
    <location>
        <begin position="1417"/>
        <end position="1430"/>
    </location>
</feature>
<gene>
    <name evidence="3" type="ORF">Cvel_14697</name>
</gene>
<feature type="domain" description="GAT" evidence="2">
    <location>
        <begin position="1841"/>
        <end position="1871"/>
    </location>
</feature>
<protein>
    <recommendedName>
        <fullName evidence="2">GAT domain-containing protein</fullName>
    </recommendedName>
</protein>
<feature type="region of interest" description="Disordered" evidence="1">
    <location>
        <begin position="1417"/>
        <end position="1452"/>
    </location>
</feature>
<feature type="region of interest" description="Disordered" evidence="1">
    <location>
        <begin position="696"/>
        <end position="719"/>
    </location>
</feature>
<proteinExistence type="predicted"/>
<organism evidence="3">
    <name type="scientific">Chromera velia CCMP2878</name>
    <dbReference type="NCBI Taxonomy" id="1169474"/>
    <lineage>
        <taxon>Eukaryota</taxon>
        <taxon>Sar</taxon>
        <taxon>Alveolata</taxon>
        <taxon>Colpodellida</taxon>
        <taxon>Chromeraceae</taxon>
        <taxon>Chromera</taxon>
    </lineage>
</organism>
<dbReference type="VEuPathDB" id="CryptoDB:Cvel_14697"/>
<sequence length="1871" mass="206681">MGNQGSSANLSGTTPTTFIYKLQDITSPHATHLTDKDRFREFERAWLEIRPRRKIPLAHDNERLKMAHKSAAFQKGFRFRPYYRLQADIICLEKRDRYKELGHEGQVEHAEALEFDGKLFDHGALRCLMWAFRRHDEQWKCLALRIMMSFLHHRRFRQELAKYSIVRDVLMVALRNPAETASEEADGGGDTAVEEGERQRHLAERHLWACEIFYAMARFRDLHPMIAGNSPAVINFLCSSLILVEESAALVCSIFAALTRNIENKNDLLSANVPEQMSKYFSTIGSRLIRMSSLSLPLSTSAETGREIDGKGGAEKLKGTGGDQSGYPEGAVVDSGETGEDAMLPAVVERRHLSEISAQRHSGLHYLTRWDDPGGISMSQMATLQEAQALALHSSMRQTASLLGTFAFWGLKFRLDFKVIAAILSNAQSVPVLAETCRLVLWVCRRETTAEVMRKLSRDSQSRGVLEAARHTIHKVLSSEEVHSMHSFCASITRLWSDRAQSIIRRRLPGLIDPHELGKEQGAKEGSAVKKDAGPLDRFSLPSAESSAEWEFKFLGYLSGCVWQLLSDPLASTLLSHEDLRHLDAAFALPERFIHKLVIPSVRAAIGSDLVQRHPSFGGAFAGQILDLLLQISADSQLDYVLILADTLTQLAMTRPTQKMLTRLRIWERILESRFFQRLGDLKIYFADARRWERKQRAKVTPGGGKGGRGEDGTPAQLLQTDGTDYHLEGSRGRGGGASGAARKAGADLLGDEDGEADDCDASRDSAEADAVSQFKQFGHDVDLHTTSGLKEITEKTALKKKGSKTKVEALMKVQIHFNSLRAQTSSRLLEKRKKIITQIETSVLRTLALVASHPHNHPFDSSPGYPPSDAGDQIASSTAVPLNFVWGNNGWGGTTTFQGESVSRASSVAAGGRTTVGMASVRTEFGFGGGRQRTFSLNNLNRSDTEYSLAPTEADAHSEGGKASVWGGALTEGGKFRVDATSEVPSLRGLDDGRSQVSNPFSFSDRGGGGRSVSRRSRVTSAGLHTSGDPNGNFGRNEEGAWLKGEPGPVGIILRTLESEGGAEVVYGSLQGGGRPNDPLNKMMASKTKAWLQRSRGANKQEMVRGSGPEGLITFRKLMGLLRETTERDISLLAHVVCICADPIAVGLSRDEEEQFLKRWNQMERGWRECTSLAVDFRIQEEQSKALRREARRKKESFNASFLTAEEKYRLVYGDLWEQHPAVLLERDKKEAEMTDTLPILGDFFERSVKEEGKELTSRRGEKKTAARRVQSLAVERAWRNTAPGWKVVSGEETNFSKETLTVQGLTVQIRVPPLSMSAALHYTRPVAAMLYLSFFSKAALRTEYKERVLADMFPALINVLARGAASEAREACVCIANLLYAPQRLVCWLKFDNSGRVDVDSANVLLPLALTGESGRKEREKKGSGKSDESDDATGSSETESVETGKEDQKQSLNWIKEKPQNENGNNAGFGAFGIAQDKKHTKLRAAQQKENSALRPVETGTGMYDGTWGVKFTGPSVIILHPDGLDPLRPPSLLTQACFSDTFAQKSIPRHAWDRESSVPMQQKRPIPGWSLSVWIFWPLADAPDLNFKKGGTAGGVGVRKHAHCLLESGGERLRVVFVSEDRRWFLTLADGMEMEVEDVPKMEPGWHLLTVVQHLPSFSSEASGEKGTDVAPSIRFCIDNWSVVLQDAQLPSLLFAVGNSTLTRSEAFGVMADLRIYGCALEPDKVVERLRSQRSKMPDQAARRLHACNVQAALASRVAFIECQTEALRALANLATYGPARASIFAYTHRKILRLTLPSAAYVRRQRGLHALAHEPSAAAAAGLPGGKRLSLRRLGKELRSPEMRALKSSGQPMSFRQANRLLRNLS</sequence>